<dbReference type="NCBIfam" id="TIGR00149">
    <property type="entry name" value="TIGR00149_YjbQ"/>
    <property type="match status" value="1"/>
</dbReference>
<dbReference type="eggNOG" id="COG0432">
    <property type="taxonomic scope" value="Bacteria"/>
</dbReference>
<dbReference type="PIRSF" id="PIRSF004681">
    <property type="entry name" value="UCP004681"/>
    <property type="match status" value="1"/>
</dbReference>
<gene>
    <name evidence="2" type="ORF">U27_04366</name>
</gene>
<evidence type="ECO:0000256" key="1">
    <source>
        <dbReference type="ARBA" id="ARBA00005534"/>
    </source>
</evidence>
<dbReference type="Gene3D" id="2.60.120.460">
    <property type="entry name" value="YjbQ-like"/>
    <property type="match status" value="1"/>
</dbReference>
<name>A0A081BYJ4_VECG1</name>
<dbReference type="PANTHER" id="PTHR30615:SF8">
    <property type="entry name" value="UPF0047 PROTEIN C4A8.02C"/>
    <property type="match status" value="1"/>
</dbReference>
<sequence>MVIGQEISFKMQGFSDVKNITDQVQSIINKSGITHGIVTVSAIGSTVSISTIEYEPALVKDLQNELEKWIPRTLHSLHSQTWGDDNGFSHLRATFMGPAITLPVVDGAAILGTWQQIILIDHDNRPRTRRVYVQVMGETQ</sequence>
<evidence type="ECO:0000313" key="2">
    <source>
        <dbReference type="EMBL" id="GAK57399.1"/>
    </source>
</evidence>
<dbReference type="SUPFAM" id="SSF111038">
    <property type="entry name" value="YjbQ-like"/>
    <property type="match status" value="1"/>
</dbReference>
<organism evidence="2">
    <name type="scientific">Vecturithrix granuli</name>
    <dbReference type="NCBI Taxonomy" id="1499967"/>
    <lineage>
        <taxon>Bacteria</taxon>
        <taxon>Candidatus Moduliflexota</taxon>
        <taxon>Candidatus Vecturitrichia</taxon>
        <taxon>Candidatus Vecturitrichales</taxon>
        <taxon>Candidatus Vecturitrichaceae</taxon>
        <taxon>Candidatus Vecturithrix</taxon>
    </lineage>
</organism>
<dbReference type="InterPro" id="IPR001602">
    <property type="entry name" value="UPF0047_YjbQ-like"/>
</dbReference>
<keyword evidence="3" id="KW-1185">Reference proteome</keyword>
<proteinExistence type="inferred from homology"/>
<dbReference type="STRING" id="1499967.U27_04366"/>
<protein>
    <recommendedName>
        <fullName evidence="4">Secondary thiamine-phosphate synthase enzyme</fullName>
    </recommendedName>
</protein>
<evidence type="ECO:0000313" key="3">
    <source>
        <dbReference type="Proteomes" id="UP000030661"/>
    </source>
</evidence>
<dbReference type="HOGENOM" id="CLU_096980_1_2_0"/>
<dbReference type="InterPro" id="IPR035917">
    <property type="entry name" value="YjbQ-like_sf"/>
</dbReference>
<dbReference type="AlphaFoldDB" id="A0A081BYJ4"/>
<accession>A0A081BYJ4</accession>
<dbReference type="Proteomes" id="UP000030661">
    <property type="component" value="Unassembled WGS sequence"/>
</dbReference>
<comment type="similarity">
    <text evidence="1">Belongs to the UPF0047 family.</text>
</comment>
<dbReference type="Pfam" id="PF01894">
    <property type="entry name" value="YjbQ"/>
    <property type="match status" value="1"/>
</dbReference>
<reference evidence="2" key="1">
    <citation type="journal article" date="2015" name="PeerJ">
        <title>First genomic representation of candidate bacterial phylum KSB3 points to enhanced environmental sensing as a trigger of wastewater bulking.</title>
        <authorList>
            <person name="Sekiguchi Y."/>
            <person name="Ohashi A."/>
            <person name="Parks D.H."/>
            <person name="Yamauchi T."/>
            <person name="Tyson G.W."/>
            <person name="Hugenholtz P."/>
        </authorList>
    </citation>
    <scope>NUCLEOTIDE SEQUENCE [LARGE SCALE GENOMIC DNA]</scope>
</reference>
<evidence type="ECO:0008006" key="4">
    <source>
        <dbReference type="Google" id="ProtNLM"/>
    </source>
</evidence>
<dbReference type="EMBL" id="DF820466">
    <property type="protein sequence ID" value="GAK57399.1"/>
    <property type="molecule type" value="Genomic_DNA"/>
</dbReference>
<dbReference type="PANTHER" id="PTHR30615">
    <property type="entry name" value="UNCHARACTERIZED PROTEIN YJBQ-RELATED"/>
    <property type="match status" value="1"/>
</dbReference>